<dbReference type="CDD" id="cd00130">
    <property type="entry name" value="PAS"/>
    <property type="match status" value="1"/>
</dbReference>
<keyword evidence="3" id="KW-0238">DNA-binding</keyword>
<dbReference type="Gene3D" id="3.30.450.20">
    <property type="entry name" value="PAS domain"/>
    <property type="match status" value="2"/>
</dbReference>
<dbReference type="GO" id="GO:0000976">
    <property type="term" value="F:transcription cis-regulatory region binding"/>
    <property type="evidence" value="ECO:0007669"/>
    <property type="project" value="TreeGrafter"/>
</dbReference>
<dbReference type="PROSITE" id="PS50888">
    <property type="entry name" value="BHLH"/>
    <property type="match status" value="1"/>
</dbReference>
<name>A0AA39ILS0_9BILA</name>
<dbReference type="InterPro" id="IPR013767">
    <property type="entry name" value="PAS_fold"/>
</dbReference>
<reference evidence="9" key="1">
    <citation type="submission" date="2023-06" db="EMBL/GenBank/DDBJ databases">
        <title>Genomic analysis of the entomopathogenic nematode Steinernema hermaphroditum.</title>
        <authorList>
            <person name="Schwarz E.M."/>
            <person name="Heppert J.K."/>
            <person name="Baniya A."/>
            <person name="Schwartz H.T."/>
            <person name="Tan C.-H."/>
            <person name="Antoshechkin I."/>
            <person name="Sternberg P.W."/>
            <person name="Goodrich-Blair H."/>
            <person name="Dillman A.R."/>
        </authorList>
    </citation>
    <scope>NUCLEOTIDE SEQUENCE</scope>
    <source>
        <strain evidence="9">PS9179</strain>
        <tissue evidence="9">Whole animal</tissue>
    </source>
</reference>
<dbReference type="InterPro" id="IPR035965">
    <property type="entry name" value="PAS-like_dom_sf"/>
</dbReference>
<evidence type="ECO:0000259" key="8">
    <source>
        <dbReference type="PROSITE" id="PS50888"/>
    </source>
</evidence>
<evidence type="ECO:0000256" key="5">
    <source>
        <dbReference type="ARBA" id="ARBA00023242"/>
    </source>
</evidence>
<evidence type="ECO:0000256" key="2">
    <source>
        <dbReference type="ARBA" id="ARBA00023015"/>
    </source>
</evidence>
<dbReference type="PANTHER" id="PTHR10649:SF12">
    <property type="entry name" value="SPINELESS, ISOFORM C"/>
    <property type="match status" value="1"/>
</dbReference>
<comment type="caution">
    <text evidence="9">The sequence shown here is derived from an EMBL/GenBank/DDBJ whole genome shotgun (WGS) entry which is preliminary data.</text>
</comment>
<evidence type="ECO:0000259" key="7">
    <source>
        <dbReference type="PROSITE" id="PS50112"/>
    </source>
</evidence>
<protein>
    <recommendedName>
        <fullName evidence="11">Aryl hydrocarbon receptor</fullName>
    </recommendedName>
</protein>
<keyword evidence="2" id="KW-0805">Transcription regulation</keyword>
<dbReference type="AlphaFoldDB" id="A0AA39ILS0"/>
<dbReference type="SMART" id="SM00091">
    <property type="entry name" value="PAS"/>
    <property type="match status" value="1"/>
</dbReference>
<comment type="subcellular location">
    <subcellularLocation>
        <location evidence="1">Nucleus</location>
    </subcellularLocation>
</comment>
<dbReference type="InterPro" id="IPR036638">
    <property type="entry name" value="HLH_DNA-bd_sf"/>
</dbReference>
<sequence length="623" mass="68242">MYASKRRQRNFKRVREPAKPGAATNPSKRHRERLNGELETVAALLPYDATVISRLDKLSVLRLAVSFLQVKAHFQACLHEYAAMLSAYGAPLPFPAATIPVPSVVERGPPEQLLIDSAEPGFDALASRALGGFVLVLNPQGEIYYVSENIELYLGFHQSDILHQSLYDMIHSEDREDIRQQLQHGPKDSKDFENAFEKNVCARFRCLLDNTCGFVRVDIRGKIVPLYGLPPPMERAEVPVAYGFAAICSPFVPPLYIDHPVEDPILKTKHALDFGLISMDHRVRAILEIAEGATPASFYSLVHPEDATCVAEAHKEVVKNSASGLLIYRLLSAESRLVYYFQSSCRMFFKNGKPEAIGLTHRMLTEVEGTILLEKRSNLKAKLLSFDDSLLQSPQNLQSTAALPTHSAPHSAEPAEPKKMTKEVEGRPLVYQSQPLAQYSTAIYPAPEQGLAAEQLYDGGLQPQNPDDLVAFAAAAAVPSYPFLPLAQDMSHLTSFGLDARTHASLKAYGYPTPDIVYPAAYPGTSPVDYGNPYPTPVPTADPTVLHPGYLYPPPASLLAPQVAHTLSEHACYPEDGFVDPHGYKNLLWGSASVEHGQVLASAAPTTASGFTFISEVANTLMS</sequence>
<accession>A0AA39ILS0</accession>
<dbReference type="SUPFAM" id="SSF55785">
    <property type="entry name" value="PYP-like sensor domain (PAS domain)"/>
    <property type="match status" value="2"/>
</dbReference>
<dbReference type="PANTHER" id="PTHR10649">
    <property type="entry name" value="ARYL HYDROCARBON RECEPTOR"/>
    <property type="match status" value="1"/>
</dbReference>
<feature type="region of interest" description="Disordered" evidence="6">
    <location>
        <begin position="1"/>
        <end position="29"/>
    </location>
</feature>
<dbReference type="CDD" id="cd19696">
    <property type="entry name" value="bHLH-PAS_AhR_like"/>
    <property type="match status" value="1"/>
</dbReference>
<dbReference type="InterPro" id="IPR011598">
    <property type="entry name" value="bHLH_dom"/>
</dbReference>
<feature type="region of interest" description="Disordered" evidence="6">
    <location>
        <begin position="400"/>
        <end position="421"/>
    </location>
</feature>
<keyword evidence="10" id="KW-1185">Reference proteome</keyword>
<dbReference type="GO" id="GO:0034751">
    <property type="term" value="C:aryl hydrocarbon receptor complex"/>
    <property type="evidence" value="ECO:0007669"/>
    <property type="project" value="TreeGrafter"/>
</dbReference>
<dbReference type="PROSITE" id="PS50112">
    <property type="entry name" value="PAS"/>
    <property type="match status" value="1"/>
</dbReference>
<keyword evidence="4" id="KW-0804">Transcription</keyword>
<dbReference type="GO" id="GO:0005634">
    <property type="term" value="C:nucleus"/>
    <property type="evidence" value="ECO:0007669"/>
    <property type="project" value="UniProtKB-SubCell"/>
</dbReference>
<dbReference type="GO" id="GO:0004879">
    <property type="term" value="F:nuclear receptor activity"/>
    <property type="evidence" value="ECO:0007669"/>
    <property type="project" value="TreeGrafter"/>
</dbReference>
<dbReference type="SUPFAM" id="SSF47459">
    <property type="entry name" value="HLH, helix-loop-helix DNA-binding domain"/>
    <property type="match status" value="1"/>
</dbReference>
<dbReference type="Gene3D" id="4.10.280.10">
    <property type="entry name" value="Helix-loop-helix DNA-binding domain"/>
    <property type="match status" value="1"/>
</dbReference>
<dbReference type="Pfam" id="PF14598">
    <property type="entry name" value="PAS_11"/>
    <property type="match status" value="1"/>
</dbReference>
<dbReference type="InterPro" id="IPR000014">
    <property type="entry name" value="PAS"/>
</dbReference>
<dbReference type="GO" id="GO:0046983">
    <property type="term" value="F:protein dimerization activity"/>
    <property type="evidence" value="ECO:0007669"/>
    <property type="project" value="InterPro"/>
</dbReference>
<dbReference type="GO" id="GO:0006805">
    <property type="term" value="P:xenobiotic metabolic process"/>
    <property type="evidence" value="ECO:0007669"/>
    <property type="project" value="InterPro"/>
</dbReference>
<dbReference type="Proteomes" id="UP001175271">
    <property type="component" value="Unassembled WGS sequence"/>
</dbReference>
<gene>
    <name evidence="9" type="ORF">QR680_009195</name>
</gene>
<evidence type="ECO:0000313" key="9">
    <source>
        <dbReference type="EMBL" id="KAK0425428.1"/>
    </source>
</evidence>
<dbReference type="EMBL" id="JAUCMV010000001">
    <property type="protein sequence ID" value="KAK0425428.1"/>
    <property type="molecule type" value="Genomic_DNA"/>
</dbReference>
<evidence type="ECO:0000256" key="3">
    <source>
        <dbReference type="ARBA" id="ARBA00023125"/>
    </source>
</evidence>
<evidence type="ECO:0008006" key="11">
    <source>
        <dbReference type="Google" id="ProtNLM"/>
    </source>
</evidence>
<dbReference type="InterPro" id="IPR039091">
    <property type="entry name" value="AHR/AHRR"/>
</dbReference>
<proteinExistence type="predicted"/>
<evidence type="ECO:0000256" key="4">
    <source>
        <dbReference type="ARBA" id="ARBA00023163"/>
    </source>
</evidence>
<feature type="domain" description="BHLH" evidence="8">
    <location>
        <begin position="18"/>
        <end position="71"/>
    </location>
</feature>
<feature type="compositionally biased region" description="Basic residues" evidence="6">
    <location>
        <begin position="1"/>
        <end position="12"/>
    </location>
</feature>
<evidence type="ECO:0000256" key="6">
    <source>
        <dbReference type="SAM" id="MobiDB-lite"/>
    </source>
</evidence>
<evidence type="ECO:0000256" key="1">
    <source>
        <dbReference type="ARBA" id="ARBA00004123"/>
    </source>
</evidence>
<evidence type="ECO:0000313" key="10">
    <source>
        <dbReference type="Proteomes" id="UP001175271"/>
    </source>
</evidence>
<organism evidence="9 10">
    <name type="scientific">Steinernema hermaphroditum</name>
    <dbReference type="NCBI Taxonomy" id="289476"/>
    <lineage>
        <taxon>Eukaryota</taxon>
        <taxon>Metazoa</taxon>
        <taxon>Ecdysozoa</taxon>
        <taxon>Nematoda</taxon>
        <taxon>Chromadorea</taxon>
        <taxon>Rhabditida</taxon>
        <taxon>Tylenchina</taxon>
        <taxon>Panagrolaimomorpha</taxon>
        <taxon>Strongyloidoidea</taxon>
        <taxon>Steinernematidae</taxon>
        <taxon>Steinernema</taxon>
    </lineage>
</organism>
<feature type="domain" description="PAS" evidence="7">
    <location>
        <begin position="134"/>
        <end position="189"/>
    </location>
</feature>
<dbReference type="Pfam" id="PF00989">
    <property type="entry name" value="PAS"/>
    <property type="match status" value="1"/>
</dbReference>
<keyword evidence="5" id="KW-0539">Nucleus</keyword>